<dbReference type="GO" id="GO:0045121">
    <property type="term" value="C:membrane raft"/>
    <property type="evidence" value="ECO:0007669"/>
    <property type="project" value="TreeGrafter"/>
</dbReference>
<keyword evidence="5" id="KW-1185">Reference proteome</keyword>
<keyword evidence="2" id="KW-0812">Transmembrane</keyword>
<reference evidence="4" key="2">
    <citation type="submission" date="2025-08" db="UniProtKB">
        <authorList>
            <consortium name="Ensembl"/>
        </authorList>
    </citation>
    <scope>IDENTIFICATION</scope>
</reference>
<dbReference type="GeneTree" id="ENSGT00390000000787"/>
<name>A0A8B9XAG4_BOSMU</name>
<reference evidence="4" key="1">
    <citation type="submission" date="2019-05" db="EMBL/GenBank/DDBJ databases">
        <authorList>
            <person name="Zhang S."/>
            <person name="Liu J."/>
        </authorList>
    </citation>
    <scope>NUCLEOTIDE SEQUENCE [LARGE SCALE GENOMIC DNA]</scope>
</reference>
<dbReference type="AlphaFoldDB" id="A0A8B9XAG4"/>
<feature type="region of interest" description="Disordered" evidence="1">
    <location>
        <begin position="122"/>
        <end position="170"/>
    </location>
</feature>
<dbReference type="PANTHER" id="PTHR35680">
    <property type="entry name" value="NFAT ACTIVATION MOLECULE 1"/>
    <property type="match status" value="1"/>
</dbReference>
<accession>A0A8B9XAG4</accession>
<reference evidence="4" key="3">
    <citation type="submission" date="2025-09" db="UniProtKB">
        <authorList>
            <consortium name="Ensembl"/>
        </authorList>
    </citation>
    <scope>IDENTIFICATION</scope>
</reference>
<proteinExistence type="predicted"/>
<organism evidence="4 5">
    <name type="scientific">Bos mutus grunniens</name>
    <name type="common">Wild yak</name>
    <name type="synonym">Bos grunniens</name>
    <dbReference type="NCBI Taxonomy" id="30521"/>
    <lineage>
        <taxon>Eukaryota</taxon>
        <taxon>Metazoa</taxon>
        <taxon>Chordata</taxon>
        <taxon>Craniata</taxon>
        <taxon>Vertebrata</taxon>
        <taxon>Euteleostomi</taxon>
        <taxon>Mammalia</taxon>
        <taxon>Eutheria</taxon>
        <taxon>Laurasiatheria</taxon>
        <taxon>Artiodactyla</taxon>
        <taxon>Ruminantia</taxon>
        <taxon>Pecora</taxon>
        <taxon>Bovidae</taxon>
        <taxon>Bovinae</taxon>
        <taxon>Bos</taxon>
    </lineage>
</organism>
<evidence type="ECO:0000259" key="3">
    <source>
        <dbReference type="Pfam" id="PF25830"/>
    </source>
</evidence>
<dbReference type="Pfam" id="PF25830">
    <property type="entry name" value="Ig_NFAM1"/>
    <property type="match status" value="1"/>
</dbReference>
<dbReference type="GO" id="GO:0050861">
    <property type="term" value="P:positive regulation of B cell receptor signaling pathway"/>
    <property type="evidence" value="ECO:0007669"/>
    <property type="project" value="InterPro"/>
</dbReference>
<evidence type="ECO:0000313" key="4">
    <source>
        <dbReference type="Ensembl" id="ENSBGRP00000018711.1"/>
    </source>
</evidence>
<evidence type="ECO:0000256" key="1">
    <source>
        <dbReference type="SAM" id="MobiDB-lite"/>
    </source>
</evidence>
<feature type="compositionally biased region" description="Polar residues" evidence="1">
    <location>
        <begin position="157"/>
        <end position="169"/>
    </location>
</feature>
<dbReference type="InterPro" id="IPR033549">
    <property type="entry name" value="NFAM1"/>
</dbReference>
<dbReference type="GO" id="GO:0004888">
    <property type="term" value="F:transmembrane signaling receptor activity"/>
    <property type="evidence" value="ECO:0007669"/>
    <property type="project" value="InterPro"/>
</dbReference>
<protein>
    <recommendedName>
        <fullName evidence="3">NFAM1 Ig-like domain-containing protein</fullName>
    </recommendedName>
</protein>
<dbReference type="GO" id="GO:0001819">
    <property type="term" value="P:positive regulation of cytokine production"/>
    <property type="evidence" value="ECO:0007669"/>
    <property type="project" value="InterPro"/>
</dbReference>
<evidence type="ECO:0000313" key="5">
    <source>
        <dbReference type="Proteomes" id="UP000694520"/>
    </source>
</evidence>
<dbReference type="InterPro" id="IPR057883">
    <property type="entry name" value="Ig_NFAM1"/>
</dbReference>
<dbReference type="GO" id="GO:0050853">
    <property type="term" value="P:B cell receptor signaling pathway"/>
    <property type="evidence" value="ECO:0007669"/>
    <property type="project" value="TreeGrafter"/>
</dbReference>
<feature type="domain" description="NFAM1 Ig-like" evidence="3">
    <location>
        <begin position="264"/>
        <end position="371"/>
    </location>
</feature>
<dbReference type="PANTHER" id="PTHR35680:SF1">
    <property type="entry name" value="NFAT ACTIVATION MOLECULE 1"/>
    <property type="match status" value="1"/>
</dbReference>
<evidence type="ECO:0000256" key="2">
    <source>
        <dbReference type="SAM" id="Phobius"/>
    </source>
</evidence>
<keyword evidence="2" id="KW-1133">Transmembrane helix</keyword>
<dbReference type="GO" id="GO:0045577">
    <property type="term" value="P:regulation of B cell differentiation"/>
    <property type="evidence" value="ECO:0007669"/>
    <property type="project" value="InterPro"/>
</dbReference>
<keyword evidence="2" id="KW-0472">Membrane</keyword>
<feature type="transmembrane region" description="Helical" evidence="2">
    <location>
        <begin position="385"/>
        <end position="407"/>
    </location>
</feature>
<dbReference type="Proteomes" id="UP000694520">
    <property type="component" value="Chromosome 5"/>
</dbReference>
<sequence length="539" mass="57581">MGFPKNTGVGCYALLQGIFLTQGSNPHLLYGQVGSLPLSHQGNPMVEVPSLKTPSPAKQEREGFEGVACAAQYKLLSLQLCGRGERRTRGFVISSPALQQGWTGVVALGIRALPDTPLQLLPSPSLADPAPSRPPLAMDLTQQGCPSSGPAPAPLTQAHNSPFQKNSPWTRPPNSPCISCSHLSDLLWKEQSPQPLFPSVTKLSPLQKTTPDSLKRFSPGACPSLGCTGDAQNNPKSTLGCSCSPDLLVCGDGPGAAPAVLKERSVTHTGLPILVSLANRAVSFSCSITYPYTPKFKDFRVSYFHVDLQGQTSSEKKISCQPGPGSENQTHTTACPIFLKLPNSSATGTYYCSVHWQDSRMIGEGTFILVRDTGYQEPPQSPQKLLLFCFVGILAVLSILATALLLWKKRQIWALWKHAAKKYPGPSATSSPGQPPSESVYTDLQRRETEVYDRIQSEASSPPTSQGLLSQVRRAGAAGLAPPLLPCVLPLIWEVPAMCRGWGVGPSQYLISLASSLYLGVGSMGACPSECPLEAGVRQ</sequence>
<dbReference type="Ensembl" id="ENSBGRT00000021683.1">
    <property type="protein sequence ID" value="ENSBGRP00000018711.1"/>
    <property type="gene ID" value="ENSBGRG00000011862.1"/>
</dbReference>